<dbReference type="PANTHER" id="PTHR30487:SF0">
    <property type="entry name" value="PREPILIN LEADER PEPTIDASE_N-METHYLTRANSFERASE-RELATED"/>
    <property type="match status" value="1"/>
</dbReference>
<organism evidence="4 5">
    <name type="scientific">Litorilinea aerophila</name>
    <dbReference type="NCBI Taxonomy" id="1204385"/>
    <lineage>
        <taxon>Bacteria</taxon>
        <taxon>Bacillati</taxon>
        <taxon>Chloroflexota</taxon>
        <taxon>Caldilineae</taxon>
        <taxon>Caldilineales</taxon>
        <taxon>Caldilineaceae</taxon>
        <taxon>Litorilinea</taxon>
    </lineage>
</organism>
<feature type="transmembrane region" description="Helical" evidence="2">
    <location>
        <begin position="90"/>
        <end position="107"/>
    </location>
</feature>
<evidence type="ECO:0000256" key="1">
    <source>
        <dbReference type="ARBA" id="ARBA00005801"/>
    </source>
</evidence>
<dbReference type="Pfam" id="PF01478">
    <property type="entry name" value="Peptidase_A24"/>
    <property type="match status" value="1"/>
</dbReference>
<gene>
    <name evidence="4" type="ORF">FKZ61_18035</name>
</gene>
<dbReference type="AlphaFoldDB" id="A0A540VBJ0"/>
<dbReference type="Proteomes" id="UP000317371">
    <property type="component" value="Unassembled WGS sequence"/>
</dbReference>
<dbReference type="FunCoup" id="A0A540VBJ0">
    <property type="interactions" value="276"/>
</dbReference>
<keyword evidence="2" id="KW-1133">Transmembrane helix</keyword>
<feature type="transmembrane region" description="Helical" evidence="2">
    <location>
        <begin position="113"/>
        <end position="133"/>
    </location>
</feature>
<comment type="caution">
    <text evidence="4">The sequence shown here is derived from an EMBL/GenBank/DDBJ whole genome shotgun (WGS) entry which is preliminary data.</text>
</comment>
<dbReference type="GO" id="GO:0006465">
    <property type="term" value="P:signal peptide processing"/>
    <property type="evidence" value="ECO:0007669"/>
    <property type="project" value="TreeGrafter"/>
</dbReference>
<dbReference type="EMBL" id="VIGC01000027">
    <property type="protein sequence ID" value="TQE94130.1"/>
    <property type="molecule type" value="Genomic_DNA"/>
</dbReference>
<dbReference type="InParanoid" id="A0A540VBJ0"/>
<dbReference type="PANTHER" id="PTHR30487">
    <property type="entry name" value="TYPE 4 PREPILIN-LIKE PROTEINS LEADER PEPTIDE-PROCESSING ENZYME"/>
    <property type="match status" value="1"/>
</dbReference>
<dbReference type="GO" id="GO:0005886">
    <property type="term" value="C:plasma membrane"/>
    <property type="evidence" value="ECO:0007669"/>
    <property type="project" value="TreeGrafter"/>
</dbReference>
<sequence>MAFVAVLLLGLLAGWAANWAIETLPPAREGHPAGQASWAWPFHRLADLVAGQGQAPPSKAAGLRTLAVWGGAFLLVTLAYWRLGWSLQMVMVALVACFFLAIAVIDLEHRLVLNRMLLPALPFLLLAGLVIQWPRAASPLLGAAVGFGLFLAIALVRPGGMGMGDVKLAGAIGLVTGLSGIWIAVVICIFTGGLAALALLVYCRLRGQSVRGQTMAYAPYLVLGAWAALYFGPELWRLYLGLPLQG</sequence>
<name>A0A540VBJ0_9CHLR</name>
<keyword evidence="5" id="KW-1185">Reference proteome</keyword>
<feature type="transmembrane region" description="Helical" evidence="2">
    <location>
        <begin position="214"/>
        <end position="232"/>
    </location>
</feature>
<feature type="transmembrane region" description="Helical" evidence="2">
    <location>
        <begin position="140"/>
        <end position="160"/>
    </location>
</feature>
<evidence type="ECO:0000313" key="5">
    <source>
        <dbReference type="Proteomes" id="UP000317371"/>
    </source>
</evidence>
<evidence type="ECO:0000256" key="2">
    <source>
        <dbReference type="SAM" id="Phobius"/>
    </source>
</evidence>
<dbReference type="InterPro" id="IPR000045">
    <property type="entry name" value="Prepilin_IV_endopep_pep"/>
</dbReference>
<keyword evidence="2" id="KW-0812">Transmembrane</keyword>
<reference evidence="4 5" key="1">
    <citation type="submission" date="2019-06" db="EMBL/GenBank/DDBJ databases">
        <title>Genome sequence of Litorilinea aerophila BAA-2444.</title>
        <authorList>
            <person name="Maclea K.S."/>
            <person name="Maurais E.G."/>
            <person name="Iannazzi L.C."/>
        </authorList>
    </citation>
    <scope>NUCLEOTIDE SEQUENCE [LARGE SCALE GENOMIC DNA]</scope>
    <source>
        <strain evidence="4 5">ATCC BAA-2444</strain>
    </source>
</reference>
<keyword evidence="2" id="KW-0472">Membrane</keyword>
<dbReference type="RefSeq" id="WP_141611558.1">
    <property type="nucleotide sequence ID" value="NZ_VIGC02000027.1"/>
</dbReference>
<evidence type="ECO:0000313" key="4">
    <source>
        <dbReference type="EMBL" id="TQE94130.1"/>
    </source>
</evidence>
<dbReference type="Gene3D" id="1.20.120.1220">
    <property type="match status" value="1"/>
</dbReference>
<accession>A0A540VBJ0</accession>
<evidence type="ECO:0000259" key="3">
    <source>
        <dbReference type="Pfam" id="PF01478"/>
    </source>
</evidence>
<dbReference type="OrthoDB" id="9789291at2"/>
<proteinExistence type="inferred from homology"/>
<dbReference type="InterPro" id="IPR050882">
    <property type="entry name" value="Prepilin_peptidase/N-MTase"/>
</dbReference>
<feature type="transmembrane region" description="Helical" evidence="2">
    <location>
        <begin position="66"/>
        <end position="83"/>
    </location>
</feature>
<feature type="transmembrane region" description="Helical" evidence="2">
    <location>
        <begin position="180"/>
        <end position="202"/>
    </location>
</feature>
<protein>
    <submittedName>
        <fullName evidence="4">Prepilin peptidase</fullName>
    </submittedName>
</protein>
<feature type="domain" description="Prepilin type IV endopeptidase peptidase" evidence="3">
    <location>
        <begin position="94"/>
        <end position="196"/>
    </location>
</feature>
<dbReference type="GO" id="GO:0004190">
    <property type="term" value="F:aspartic-type endopeptidase activity"/>
    <property type="evidence" value="ECO:0007669"/>
    <property type="project" value="InterPro"/>
</dbReference>
<comment type="similarity">
    <text evidence="1">Belongs to the peptidase A24 family.</text>
</comment>